<dbReference type="Proteomes" id="UP001610334">
    <property type="component" value="Unassembled WGS sequence"/>
</dbReference>
<feature type="transmembrane region" description="Helical" evidence="6">
    <location>
        <begin position="141"/>
        <end position="159"/>
    </location>
</feature>
<proteinExistence type="inferred from homology"/>
<feature type="transmembrane region" description="Helical" evidence="6">
    <location>
        <begin position="165"/>
        <end position="187"/>
    </location>
</feature>
<feature type="transmembrane region" description="Helical" evidence="6">
    <location>
        <begin position="199"/>
        <end position="221"/>
    </location>
</feature>
<dbReference type="SUPFAM" id="SSF103473">
    <property type="entry name" value="MFS general substrate transporter"/>
    <property type="match status" value="1"/>
</dbReference>
<feature type="domain" description="Major facilitator superfamily (MFS) profile" evidence="7">
    <location>
        <begin position="63"/>
        <end position="506"/>
    </location>
</feature>
<feature type="transmembrane region" description="Helical" evidence="6">
    <location>
        <begin position="355"/>
        <end position="376"/>
    </location>
</feature>
<evidence type="ECO:0000256" key="5">
    <source>
        <dbReference type="ARBA" id="ARBA00023136"/>
    </source>
</evidence>
<dbReference type="InterPro" id="IPR020846">
    <property type="entry name" value="MFS_dom"/>
</dbReference>
<gene>
    <name evidence="8" type="ORF">BJX63DRAFT_425425</name>
</gene>
<evidence type="ECO:0000256" key="6">
    <source>
        <dbReference type="SAM" id="Phobius"/>
    </source>
</evidence>
<evidence type="ECO:0000256" key="1">
    <source>
        <dbReference type="ARBA" id="ARBA00004141"/>
    </source>
</evidence>
<organism evidence="8 9">
    <name type="scientific">Aspergillus granulosus</name>
    <dbReference type="NCBI Taxonomy" id="176169"/>
    <lineage>
        <taxon>Eukaryota</taxon>
        <taxon>Fungi</taxon>
        <taxon>Dikarya</taxon>
        <taxon>Ascomycota</taxon>
        <taxon>Pezizomycotina</taxon>
        <taxon>Eurotiomycetes</taxon>
        <taxon>Eurotiomycetidae</taxon>
        <taxon>Eurotiales</taxon>
        <taxon>Aspergillaceae</taxon>
        <taxon>Aspergillus</taxon>
        <taxon>Aspergillus subgen. Nidulantes</taxon>
    </lineage>
</organism>
<keyword evidence="3 6" id="KW-0812">Transmembrane</keyword>
<feature type="transmembrane region" description="Helical" evidence="6">
    <location>
        <begin position="105"/>
        <end position="129"/>
    </location>
</feature>
<feature type="transmembrane region" description="Helical" evidence="6">
    <location>
        <begin position="233"/>
        <end position="250"/>
    </location>
</feature>
<comment type="subcellular location">
    <subcellularLocation>
        <location evidence="1">Membrane</location>
        <topology evidence="1">Multi-pass membrane protein</topology>
    </subcellularLocation>
</comment>
<keyword evidence="5 6" id="KW-0472">Membrane</keyword>
<feature type="transmembrane region" description="Helical" evidence="6">
    <location>
        <begin position="321"/>
        <end position="343"/>
    </location>
</feature>
<reference evidence="8 9" key="1">
    <citation type="submission" date="2024-07" db="EMBL/GenBank/DDBJ databases">
        <title>Section-level genome sequencing and comparative genomics of Aspergillus sections Usti and Cavernicolus.</title>
        <authorList>
            <consortium name="Lawrence Berkeley National Laboratory"/>
            <person name="Nybo J.L."/>
            <person name="Vesth T.C."/>
            <person name="Theobald S."/>
            <person name="Frisvad J.C."/>
            <person name="Larsen T.O."/>
            <person name="Kjaerboelling I."/>
            <person name="Rothschild-Mancinelli K."/>
            <person name="Lyhne E.K."/>
            <person name="Kogle M.E."/>
            <person name="Barry K."/>
            <person name="Clum A."/>
            <person name="Na H."/>
            <person name="Ledsgaard L."/>
            <person name="Lin J."/>
            <person name="Lipzen A."/>
            <person name="Kuo A."/>
            <person name="Riley R."/>
            <person name="Mondo S."/>
            <person name="Labutti K."/>
            <person name="Haridas S."/>
            <person name="Pangalinan J."/>
            <person name="Salamov A.A."/>
            <person name="Simmons B.A."/>
            <person name="Magnuson J.K."/>
            <person name="Chen J."/>
            <person name="Drula E."/>
            <person name="Henrissat B."/>
            <person name="Wiebenga A."/>
            <person name="Lubbers R.J."/>
            <person name="Gomes A.C."/>
            <person name="Makela M.R."/>
            <person name="Stajich J."/>
            <person name="Grigoriev I.V."/>
            <person name="Mortensen U.H."/>
            <person name="De Vries R.P."/>
            <person name="Baker S.E."/>
            <person name="Andersen M.R."/>
        </authorList>
    </citation>
    <scope>NUCLEOTIDE SEQUENCE [LARGE SCALE GENOMIC DNA]</scope>
    <source>
        <strain evidence="8 9">CBS 588.65</strain>
    </source>
</reference>
<feature type="transmembrane region" description="Helical" evidence="6">
    <location>
        <begin position="414"/>
        <end position="437"/>
    </location>
</feature>
<dbReference type="InterPro" id="IPR005828">
    <property type="entry name" value="MFS_sugar_transport-like"/>
</dbReference>
<evidence type="ECO:0000256" key="4">
    <source>
        <dbReference type="ARBA" id="ARBA00022989"/>
    </source>
</evidence>
<accession>A0ABR4GW12</accession>
<evidence type="ECO:0000256" key="3">
    <source>
        <dbReference type="ARBA" id="ARBA00022692"/>
    </source>
</evidence>
<dbReference type="PROSITE" id="PS00216">
    <property type="entry name" value="SUGAR_TRANSPORT_1"/>
    <property type="match status" value="1"/>
</dbReference>
<protein>
    <submittedName>
        <fullName evidence="8">General substrate transporter</fullName>
    </submittedName>
</protein>
<feature type="transmembrane region" description="Helical" evidence="6">
    <location>
        <begin position="61"/>
        <end position="85"/>
    </location>
</feature>
<keyword evidence="9" id="KW-1185">Reference proteome</keyword>
<dbReference type="PANTHER" id="PTHR48022:SF2">
    <property type="entry name" value="PLASTIDIC GLUCOSE TRANSPORTER 4"/>
    <property type="match status" value="1"/>
</dbReference>
<evidence type="ECO:0000313" key="9">
    <source>
        <dbReference type="Proteomes" id="UP001610334"/>
    </source>
</evidence>
<dbReference type="PROSITE" id="PS50850">
    <property type="entry name" value="MFS"/>
    <property type="match status" value="1"/>
</dbReference>
<dbReference type="InterPro" id="IPR036259">
    <property type="entry name" value="MFS_trans_sf"/>
</dbReference>
<feature type="transmembrane region" description="Helical" evidence="6">
    <location>
        <begin position="449"/>
        <end position="472"/>
    </location>
</feature>
<comment type="similarity">
    <text evidence="2">Belongs to the major facilitator superfamily. Sugar transporter (TC 2.A.1.1) family.</text>
</comment>
<name>A0ABR4GW12_9EURO</name>
<dbReference type="Pfam" id="PF00083">
    <property type="entry name" value="Sugar_tr"/>
    <property type="match status" value="1"/>
</dbReference>
<dbReference type="InterPro" id="IPR005829">
    <property type="entry name" value="Sugar_transporter_CS"/>
</dbReference>
<feature type="transmembrane region" description="Helical" evidence="6">
    <location>
        <begin position="484"/>
        <end position="502"/>
    </location>
</feature>
<dbReference type="Gene3D" id="1.20.1250.20">
    <property type="entry name" value="MFS general substrate transporter like domains"/>
    <property type="match status" value="1"/>
</dbReference>
<sequence length="543" mass="59957">MAAEDKADKSAGEGIEHQEAAGDVVTREMKIGAEAAAQGQGTTGYESLSIWENVKIFKMNALICFLVTFSAATDGYQIALIGNIIANEGFVKKFGTQTDANGETVLASSILSAWSSIGSVGQIVGMTTLPFLSDRFGRKVAMFWYWFLLAISVLVESVASNWQAWLVAKLIGGIGVGCLQSTIPTYVSEVSPVRIRGAFLMCYSLWWLIGQFFAPVALQVMSTYDPDNYLTPVYTQWSQIGLMLIIYLIIPESPAWCATKGRETQAKKILRILYKGVADFDVDHQYQLLVLNIEHERELAAQQRNEKWYAIFKGTDGLRTLVSLWTLMAQQFIGLGVFLSFGSYFFQQAGIEDPFKVTCITSGINIFFSFVVVYLAEAIGRRWLACSGTTLCWLCNVAVGILGVVTKGKVTNNLLILFACLWNVGLVANGATGWGFIGEISAQRLRPYTAGFAAASTCVVGVVFGVLVPYMVNANQWNWGLKTCWFFAGLGLPFTVAMWFLIPETAGRSAAELDELFERKVRPWRFHKETTMTQRLVEAKTDA</sequence>
<evidence type="ECO:0000256" key="2">
    <source>
        <dbReference type="ARBA" id="ARBA00010992"/>
    </source>
</evidence>
<dbReference type="EMBL" id="JBFXLT010000145">
    <property type="protein sequence ID" value="KAL2803248.1"/>
    <property type="molecule type" value="Genomic_DNA"/>
</dbReference>
<dbReference type="InterPro" id="IPR050360">
    <property type="entry name" value="MFS_Sugar_Transporters"/>
</dbReference>
<dbReference type="PROSITE" id="PS00217">
    <property type="entry name" value="SUGAR_TRANSPORT_2"/>
    <property type="match status" value="1"/>
</dbReference>
<evidence type="ECO:0000259" key="7">
    <source>
        <dbReference type="PROSITE" id="PS50850"/>
    </source>
</evidence>
<feature type="transmembrane region" description="Helical" evidence="6">
    <location>
        <begin position="383"/>
        <end position="402"/>
    </location>
</feature>
<comment type="caution">
    <text evidence="8">The sequence shown here is derived from an EMBL/GenBank/DDBJ whole genome shotgun (WGS) entry which is preliminary data.</text>
</comment>
<evidence type="ECO:0000313" key="8">
    <source>
        <dbReference type="EMBL" id="KAL2803248.1"/>
    </source>
</evidence>
<dbReference type="PANTHER" id="PTHR48022">
    <property type="entry name" value="PLASTIDIC GLUCOSE TRANSPORTER 4"/>
    <property type="match status" value="1"/>
</dbReference>
<keyword evidence="4 6" id="KW-1133">Transmembrane helix</keyword>